<keyword evidence="2" id="KW-0808">Transferase</keyword>
<proteinExistence type="predicted"/>
<dbReference type="AlphaFoldDB" id="A0A1H0ND10"/>
<organism evidence="2 3">
    <name type="scientific">Clostridium gasigenes</name>
    <dbReference type="NCBI Taxonomy" id="94869"/>
    <lineage>
        <taxon>Bacteria</taxon>
        <taxon>Bacillati</taxon>
        <taxon>Bacillota</taxon>
        <taxon>Clostridia</taxon>
        <taxon>Eubacteriales</taxon>
        <taxon>Clostridiaceae</taxon>
        <taxon>Clostridium</taxon>
    </lineage>
</organism>
<gene>
    <name evidence="2" type="ORF">SAMN04488529_101784</name>
</gene>
<dbReference type="Pfam" id="PF08241">
    <property type="entry name" value="Methyltransf_11"/>
    <property type="match status" value="1"/>
</dbReference>
<feature type="domain" description="Methyltransferase type 11" evidence="1">
    <location>
        <begin position="46"/>
        <end position="144"/>
    </location>
</feature>
<dbReference type="PANTHER" id="PTHR43591">
    <property type="entry name" value="METHYLTRANSFERASE"/>
    <property type="match status" value="1"/>
</dbReference>
<dbReference type="InterPro" id="IPR029063">
    <property type="entry name" value="SAM-dependent_MTases_sf"/>
</dbReference>
<dbReference type="GO" id="GO:0008757">
    <property type="term" value="F:S-adenosylmethionine-dependent methyltransferase activity"/>
    <property type="evidence" value="ECO:0007669"/>
    <property type="project" value="InterPro"/>
</dbReference>
<evidence type="ECO:0000259" key="1">
    <source>
        <dbReference type="Pfam" id="PF08241"/>
    </source>
</evidence>
<dbReference type="OrthoDB" id="9772751at2"/>
<reference evidence="2 3" key="1">
    <citation type="submission" date="2016-10" db="EMBL/GenBank/DDBJ databases">
        <authorList>
            <person name="de Groot N.N."/>
        </authorList>
    </citation>
    <scope>NUCLEOTIDE SEQUENCE [LARGE SCALE GENOMIC DNA]</scope>
    <source>
        <strain evidence="2 3">DSM 12272</strain>
    </source>
</reference>
<evidence type="ECO:0000313" key="3">
    <source>
        <dbReference type="Proteomes" id="UP000198597"/>
    </source>
</evidence>
<dbReference type="SUPFAM" id="SSF53335">
    <property type="entry name" value="S-adenosyl-L-methionine-dependent methyltransferases"/>
    <property type="match status" value="1"/>
</dbReference>
<dbReference type="Gene3D" id="3.40.50.150">
    <property type="entry name" value="Vaccinia Virus protein VP39"/>
    <property type="match status" value="1"/>
</dbReference>
<evidence type="ECO:0000313" key="2">
    <source>
        <dbReference type="EMBL" id="SDO90416.1"/>
    </source>
</evidence>
<dbReference type="STRING" id="94869.SAMN04488529_101784"/>
<keyword evidence="2" id="KW-0830">Ubiquinone</keyword>
<keyword evidence="2" id="KW-0489">Methyltransferase</keyword>
<dbReference type="GO" id="GO:0032259">
    <property type="term" value="P:methylation"/>
    <property type="evidence" value="ECO:0007669"/>
    <property type="project" value="UniProtKB-KW"/>
</dbReference>
<dbReference type="Proteomes" id="UP000198597">
    <property type="component" value="Unassembled WGS sequence"/>
</dbReference>
<dbReference type="EMBL" id="FNJM01000001">
    <property type="protein sequence ID" value="SDO90416.1"/>
    <property type="molecule type" value="Genomic_DNA"/>
</dbReference>
<dbReference type="InterPro" id="IPR013216">
    <property type="entry name" value="Methyltransf_11"/>
</dbReference>
<accession>A0A1H0ND10</accession>
<sequence>MSYSDMYKSIGLKTELNRLEVQVNIGWEKELRTLKLLGLKDNVKILEIGSGPGFVTERLLNAFPSSNIVCLDIDELMLNIAKKRLGHYENNRIYIMQGNVMNMKIKDDLFDFVVVRLVFQHLKDPIGALKEIFRVLKPGGKVIITDIDSGMWGVSEPEVNKVINKFGNIQKAGGGDRKIGRKLLKILKSSGFIDLDFEAVVKHSDMDGMDSLKPKVDINSIMKNNNFNKEQLRKIISMYDNISDSTESVVILILLMASGRKPSNLIET</sequence>
<dbReference type="RefSeq" id="WP_089966019.1">
    <property type="nucleotide sequence ID" value="NZ_FNJM01000001.1"/>
</dbReference>
<protein>
    <submittedName>
        <fullName evidence="2">Ubiquinone/menaquinone biosynthesis C-methylase UbiE</fullName>
    </submittedName>
</protein>
<name>A0A1H0ND10_9CLOT</name>
<dbReference type="CDD" id="cd02440">
    <property type="entry name" value="AdoMet_MTases"/>
    <property type="match status" value="1"/>
</dbReference>
<keyword evidence="3" id="KW-1185">Reference proteome</keyword>